<dbReference type="Gene3D" id="3.40.30.10">
    <property type="entry name" value="Glutaredoxin"/>
    <property type="match status" value="1"/>
</dbReference>
<protein>
    <recommendedName>
        <fullName evidence="1">Spermatogenesis-associated protein 20-like TRX domain-containing protein</fullName>
    </recommendedName>
</protein>
<accession>A0A1W1WSX9</accession>
<dbReference type="AlphaFoldDB" id="A0A1W1WSX9"/>
<evidence type="ECO:0000259" key="1">
    <source>
        <dbReference type="Pfam" id="PF03190"/>
    </source>
</evidence>
<dbReference type="Proteomes" id="UP000192602">
    <property type="component" value="Unassembled WGS sequence"/>
</dbReference>
<dbReference type="RefSeq" id="WP_084275639.1">
    <property type="nucleotide sequence ID" value="NZ_AP026671.1"/>
</dbReference>
<dbReference type="CDD" id="cd02955">
    <property type="entry name" value="SSP411"/>
    <property type="match status" value="1"/>
</dbReference>
<dbReference type="STRING" id="1069081.SAMN05660197_1218"/>
<dbReference type="SUPFAM" id="SSF48208">
    <property type="entry name" value="Six-hairpin glycosidases"/>
    <property type="match status" value="1"/>
</dbReference>
<proteinExistence type="predicted"/>
<dbReference type="EMBL" id="FWWZ01000001">
    <property type="protein sequence ID" value="SMC09411.1"/>
    <property type="molecule type" value="Genomic_DNA"/>
</dbReference>
<keyword evidence="3" id="KW-1185">Reference proteome</keyword>
<dbReference type="SUPFAM" id="SSF52833">
    <property type="entry name" value="Thioredoxin-like"/>
    <property type="match status" value="1"/>
</dbReference>
<dbReference type="PANTHER" id="PTHR42899:SF1">
    <property type="entry name" value="SPERMATOGENESIS-ASSOCIATED PROTEIN 20"/>
    <property type="match status" value="1"/>
</dbReference>
<sequence length="672" mass="78158">MLKKFLGIIFTTLFLFGAKYTNALIHEESPYLRQHAHNPVNWCPWGKEAFEKAKKEHKPIFLSIGYSTCHWCHVMEKESFENEEIAKLINENFIPIKVDKEERPDLDKFYQTVFQVMHRRSGGWPLTIIMSEDKKPFFSATYIPPEDGYGVKGLKTILPILAQGYKEKREYLQKRGEAVLKLVNEVLHARYVPVQLDLSLANKALKQIEKSFDSIYGGFSQRVKFPQASTIALLLDIYLITHEEKAWQMAKKSLESMAKGGIYDQIEGGFFRYTTDRKWQIPHFEKMLYTNAELIGVYAKAYTIKKEPLFARVVQETIKELDSRFGYEGLYFSASDADSEGKEGGYFLYDYDETLRYLLKEGVAKNRAQKALSNLGIEEDGNFDSVLSNPRLVGKRDEKIVQLLQKMRKKRKYPFIDKKIITAWNAMYIDAKMHTFIFDEKYKNEALASLDRLLQEMYIHGNLYHQKLSSNPPTKEALLEDYAYLIKALNDAYMLSGKKRYLETAKELLKKAKEKFFKKGVWYFSQEDIELPADLSDSYYSSALATLYHAMLDIAMLSEDLKLYQFAKKSMYEKSALIYHDPGYYPTATRAFLRILIGDVVIKSQKIQNYLKEIAFIRYPYILTKKSKDKKFLACKIDTCFAESDNFAVIKEKIEKLLQQKSSGKWSKKALK</sequence>
<dbReference type="InterPro" id="IPR004879">
    <property type="entry name" value="Ssp411-like_TRX"/>
</dbReference>
<organism evidence="2 3">
    <name type="scientific">Nitratiruptor tergarcus DSM 16512</name>
    <dbReference type="NCBI Taxonomy" id="1069081"/>
    <lineage>
        <taxon>Bacteria</taxon>
        <taxon>Pseudomonadati</taxon>
        <taxon>Campylobacterota</taxon>
        <taxon>Epsilonproteobacteria</taxon>
        <taxon>Nautiliales</taxon>
        <taxon>Nitratiruptoraceae</taxon>
        <taxon>Nitratiruptor</taxon>
    </lineage>
</organism>
<dbReference type="InterPro" id="IPR008928">
    <property type="entry name" value="6-hairpin_glycosidase_sf"/>
</dbReference>
<evidence type="ECO:0000313" key="3">
    <source>
        <dbReference type="Proteomes" id="UP000192602"/>
    </source>
</evidence>
<dbReference type="InterPro" id="IPR036249">
    <property type="entry name" value="Thioredoxin-like_sf"/>
</dbReference>
<dbReference type="Pfam" id="PF03190">
    <property type="entry name" value="Thioredox_DsbH"/>
    <property type="match status" value="1"/>
</dbReference>
<name>A0A1W1WSX9_9BACT</name>
<gene>
    <name evidence="2" type="ORF">SAMN05660197_1218</name>
</gene>
<reference evidence="3" key="1">
    <citation type="submission" date="2017-04" db="EMBL/GenBank/DDBJ databases">
        <authorList>
            <person name="Varghese N."/>
            <person name="Submissions S."/>
        </authorList>
    </citation>
    <scope>NUCLEOTIDE SEQUENCE [LARGE SCALE GENOMIC DNA]</scope>
    <source>
        <strain evidence="3">DSM 16512</strain>
    </source>
</reference>
<dbReference type="OrthoDB" id="9762614at2"/>
<dbReference type="InterPro" id="IPR024705">
    <property type="entry name" value="Ssp411"/>
</dbReference>
<evidence type="ECO:0000313" key="2">
    <source>
        <dbReference type="EMBL" id="SMC09411.1"/>
    </source>
</evidence>
<feature type="domain" description="Spermatogenesis-associated protein 20-like TRX" evidence="1">
    <location>
        <begin position="21"/>
        <end position="181"/>
    </location>
</feature>
<dbReference type="PANTHER" id="PTHR42899">
    <property type="entry name" value="SPERMATOGENESIS-ASSOCIATED PROTEIN 20"/>
    <property type="match status" value="1"/>
</dbReference>
<dbReference type="Gene3D" id="1.50.10.20">
    <property type="match status" value="1"/>
</dbReference>
<dbReference type="GO" id="GO:0005975">
    <property type="term" value="P:carbohydrate metabolic process"/>
    <property type="evidence" value="ECO:0007669"/>
    <property type="project" value="InterPro"/>
</dbReference>
<dbReference type="PIRSF" id="PIRSF006402">
    <property type="entry name" value="UCP006402_thioredoxin"/>
    <property type="match status" value="1"/>
</dbReference>